<evidence type="ECO:0000313" key="2">
    <source>
        <dbReference type="EMBL" id="MCC3271774.1"/>
    </source>
</evidence>
<dbReference type="EMBL" id="JAJFZT010000001">
    <property type="protein sequence ID" value="MCC3271774.1"/>
    <property type="molecule type" value="Genomic_DNA"/>
</dbReference>
<evidence type="ECO:0000313" key="4">
    <source>
        <dbReference type="Proteomes" id="UP000829758"/>
    </source>
</evidence>
<name>A0A9X1M7K6_9MICC</name>
<gene>
    <name evidence="2" type="ORF">LJ755_03405</name>
    <name evidence="3" type="ORF">MUK71_07290</name>
</gene>
<accession>A0A9X1M7K6</accession>
<evidence type="ECO:0000313" key="3">
    <source>
        <dbReference type="EMBL" id="UON93399.1"/>
    </source>
</evidence>
<protein>
    <submittedName>
        <fullName evidence="2">Uncharacterized protein</fullName>
    </submittedName>
</protein>
<dbReference type="EMBL" id="CP094984">
    <property type="protein sequence ID" value="UON93399.1"/>
    <property type="molecule type" value="Genomic_DNA"/>
</dbReference>
<keyword evidence="4" id="KW-1185">Reference proteome</keyword>
<dbReference type="RefSeq" id="WP_227927972.1">
    <property type="nucleotide sequence ID" value="NZ_CP094984.1"/>
</dbReference>
<feature type="region of interest" description="Disordered" evidence="1">
    <location>
        <begin position="1"/>
        <end position="36"/>
    </location>
</feature>
<reference evidence="2" key="1">
    <citation type="submission" date="2021-10" db="EMBL/GenBank/DDBJ databases">
        <title>Novel species in genus Arthrobacter.</title>
        <authorList>
            <person name="Liu Y."/>
        </authorList>
    </citation>
    <scope>NUCLEOTIDE SEQUENCE</scope>
    <source>
        <strain evidence="4">zg-Y462</strain>
        <strain evidence="2">Zg-Y462</strain>
    </source>
</reference>
<organism evidence="2 5">
    <name type="scientific">Arthrobacter zhangbolii</name>
    <dbReference type="NCBI Taxonomy" id="2886936"/>
    <lineage>
        <taxon>Bacteria</taxon>
        <taxon>Bacillati</taxon>
        <taxon>Actinomycetota</taxon>
        <taxon>Actinomycetes</taxon>
        <taxon>Micrococcales</taxon>
        <taxon>Micrococcaceae</taxon>
        <taxon>Arthrobacter</taxon>
    </lineage>
</organism>
<dbReference type="AlphaFoldDB" id="A0A9X1M7K6"/>
<dbReference type="Proteomes" id="UP001155145">
    <property type="component" value="Unassembled WGS sequence"/>
</dbReference>
<evidence type="ECO:0000313" key="5">
    <source>
        <dbReference type="Proteomes" id="UP001155145"/>
    </source>
</evidence>
<feature type="compositionally biased region" description="Basic and acidic residues" evidence="1">
    <location>
        <begin position="14"/>
        <end position="23"/>
    </location>
</feature>
<dbReference type="Proteomes" id="UP000829758">
    <property type="component" value="Chromosome"/>
</dbReference>
<evidence type="ECO:0000256" key="1">
    <source>
        <dbReference type="SAM" id="MobiDB-lite"/>
    </source>
</evidence>
<proteinExistence type="predicted"/>
<sequence>MTRLPRGAETALEPVRRALDREAAQNAARTEAEARRQAEEILAAARAEAADIRATASREGAEAARADAVASSARARRAARRSVLAEQEHLHSLLTAEVMQQAREIRRDPRYPQILRRLTAQADRLLGPMASVTESPRGGVTGTAGSRRIDLSLPSLAEQALEENAREVRRLWEDV</sequence>